<proteinExistence type="predicted"/>
<protein>
    <recommendedName>
        <fullName evidence="1">Ice-binding protein C-terminal domain-containing protein</fullName>
    </recommendedName>
</protein>
<dbReference type="InterPro" id="IPR013424">
    <property type="entry name" value="Ice-binding_C"/>
</dbReference>
<dbReference type="AlphaFoldDB" id="A0A0G3BQB7"/>
<organism evidence="2 3">
    <name type="scientific">Caldimonas brevitalea</name>
    <dbReference type="NCBI Taxonomy" id="413882"/>
    <lineage>
        <taxon>Bacteria</taxon>
        <taxon>Pseudomonadati</taxon>
        <taxon>Pseudomonadota</taxon>
        <taxon>Betaproteobacteria</taxon>
        <taxon>Burkholderiales</taxon>
        <taxon>Sphaerotilaceae</taxon>
        <taxon>Caldimonas</taxon>
    </lineage>
</organism>
<dbReference type="RefSeq" id="WP_047195608.1">
    <property type="nucleotide sequence ID" value="NZ_CP011371.1"/>
</dbReference>
<keyword evidence="3" id="KW-1185">Reference proteome</keyword>
<dbReference type="Pfam" id="PF07589">
    <property type="entry name" value="PEP-CTERM"/>
    <property type="match status" value="1"/>
</dbReference>
<accession>A0A0G3BQB7</accession>
<dbReference type="NCBIfam" id="TIGR02595">
    <property type="entry name" value="PEP_CTERM"/>
    <property type="match status" value="1"/>
</dbReference>
<evidence type="ECO:0000313" key="3">
    <source>
        <dbReference type="Proteomes" id="UP000035352"/>
    </source>
</evidence>
<dbReference type="KEGG" id="pbh:AAW51_3487"/>
<gene>
    <name evidence="2" type="ORF">AAW51_3487</name>
</gene>
<evidence type="ECO:0000313" key="2">
    <source>
        <dbReference type="EMBL" id="AKJ30178.1"/>
    </source>
</evidence>
<dbReference type="EMBL" id="CP011371">
    <property type="protein sequence ID" value="AKJ30178.1"/>
    <property type="molecule type" value="Genomic_DNA"/>
</dbReference>
<dbReference type="STRING" id="413882.AAW51_3487"/>
<reference evidence="2 3" key="1">
    <citation type="submission" date="2015-05" db="EMBL/GenBank/DDBJ databases">
        <authorList>
            <person name="Tang B."/>
            <person name="Yu Y."/>
        </authorList>
    </citation>
    <scope>NUCLEOTIDE SEQUENCE [LARGE SCALE GENOMIC DNA]</scope>
    <source>
        <strain evidence="2 3">DSM 7029</strain>
    </source>
</reference>
<sequence length="205" mass="21801">MPILLPFAPSGRLRTSHCRDRPVLGGVKAAKAFSQALAVGVLVVSATAASADVLTVTQNVRVRGDVLHLNLPVPPDQIYTGSYRVTAPTVDEIVDSAGHDEAIAHIYHHSVVDSFDFRMRGGTSGTIDVDIDLGKLTGTELRSTAFTSAQLNMFGRRRIMEVTANVDAVYLPVPEPASVALLAAGLIGLAGRKTLWRRIAPTAHA</sequence>
<evidence type="ECO:0000259" key="1">
    <source>
        <dbReference type="Pfam" id="PF07589"/>
    </source>
</evidence>
<name>A0A0G3BQB7_9BURK</name>
<dbReference type="Proteomes" id="UP000035352">
    <property type="component" value="Chromosome"/>
</dbReference>
<feature type="domain" description="Ice-binding protein C-terminal" evidence="1">
    <location>
        <begin position="172"/>
        <end position="193"/>
    </location>
</feature>